<sequence>MRWDRLVDDLTAQLDAEEARASAGLVAELTRAERATVTLAARFEASRGRLVQVEIDPSGSGSPWRVEGSVADVADDWVLVVERGRSHLLVTRWISAVHGLARGSAPVRARRAAGLTAVLRRVSAARETVRIRSTTSDLTCRVVAVGADHVDVEVAGPGTGPHASRRRPCRSGRSSASARSTEAAAR</sequence>
<name>A0ABM8G4G0_9CELL</name>
<dbReference type="EMBL" id="AP027729">
    <property type="protein sequence ID" value="BDZ42916.1"/>
    <property type="molecule type" value="Genomic_DNA"/>
</dbReference>
<keyword evidence="3" id="KW-1185">Reference proteome</keyword>
<evidence type="ECO:0000313" key="3">
    <source>
        <dbReference type="Proteomes" id="UP001321475"/>
    </source>
</evidence>
<reference evidence="3" key="1">
    <citation type="journal article" date="2019" name="Int. J. Syst. Evol. Microbiol.">
        <title>The Global Catalogue of Microorganisms (GCM) 10K type strain sequencing project: providing services to taxonomists for standard genome sequencing and annotation.</title>
        <authorList>
            <consortium name="The Broad Institute Genomics Platform"/>
            <consortium name="The Broad Institute Genome Sequencing Center for Infectious Disease"/>
            <person name="Wu L."/>
            <person name="Ma J."/>
        </authorList>
    </citation>
    <scope>NUCLEOTIDE SEQUENCE [LARGE SCALE GENOMIC DNA]</scope>
    <source>
        <strain evidence="3">NBRC 108565</strain>
    </source>
</reference>
<evidence type="ECO:0000313" key="2">
    <source>
        <dbReference type="EMBL" id="BDZ42916.1"/>
    </source>
</evidence>
<gene>
    <name evidence="2" type="ORF">GCM10025865_22150</name>
</gene>
<dbReference type="Proteomes" id="UP001321475">
    <property type="component" value="Chromosome"/>
</dbReference>
<protein>
    <submittedName>
        <fullName evidence="2">Uncharacterized protein</fullName>
    </submittedName>
</protein>
<dbReference type="RefSeq" id="WP_286217299.1">
    <property type="nucleotide sequence ID" value="NZ_AP027729.1"/>
</dbReference>
<evidence type="ECO:0000256" key="1">
    <source>
        <dbReference type="SAM" id="MobiDB-lite"/>
    </source>
</evidence>
<proteinExistence type="predicted"/>
<feature type="region of interest" description="Disordered" evidence="1">
    <location>
        <begin position="153"/>
        <end position="186"/>
    </location>
</feature>
<organism evidence="2 3">
    <name type="scientific">Paraoerskovia sediminicola</name>
    <dbReference type="NCBI Taxonomy" id="1138587"/>
    <lineage>
        <taxon>Bacteria</taxon>
        <taxon>Bacillati</taxon>
        <taxon>Actinomycetota</taxon>
        <taxon>Actinomycetes</taxon>
        <taxon>Micrococcales</taxon>
        <taxon>Cellulomonadaceae</taxon>
        <taxon>Paraoerskovia</taxon>
    </lineage>
</organism>
<accession>A0ABM8G4G0</accession>
<feature type="compositionally biased region" description="Low complexity" evidence="1">
    <location>
        <begin position="171"/>
        <end position="186"/>
    </location>
</feature>